<name>A0ABQ8IFW9_9ROSI</name>
<sequence length="138" mass="16034">METKFEAERFIGTNDFGLWKMKMKAVLVKEGLDFIDPWLGRQSFERGEEGNNSIWNLGSLVDNMDEFKRLIQDLENMSIEMDDEDQIVILLNSLPRSYENFVDTLKYGRQTIKFEEIEVAIIANGKTNAECLMVRGRT</sequence>
<evidence type="ECO:0000313" key="3">
    <source>
        <dbReference type="Proteomes" id="UP000827721"/>
    </source>
</evidence>
<feature type="coiled-coil region" evidence="1">
    <location>
        <begin position="57"/>
        <end position="84"/>
    </location>
</feature>
<reference evidence="2 3" key="1">
    <citation type="submission" date="2021-02" db="EMBL/GenBank/DDBJ databases">
        <title>Plant Genome Project.</title>
        <authorList>
            <person name="Zhang R.-G."/>
        </authorList>
    </citation>
    <scope>NUCLEOTIDE SEQUENCE [LARGE SCALE GENOMIC DNA]</scope>
    <source>
        <tissue evidence="2">Leaves</tissue>
    </source>
</reference>
<evidence type="ECO:0000256" key="1">
    <source>
        <dbReference type="SAM" id="Coils"/>
    </source>
</evidence>
<dbReference type="Proteomes" id="UP000827721">
    <property type="component" value="Unassembled WGS sequence"/>
</dbReference>
<accession>A0ABQ8IFW9</accession>
<dbReference type="EMBL" id="JAFEMO010000002">
    <property type="protein sequence ID" value="KAH7575557.1"/>
    <property type="molecule type" value="Genomic_DNA"/>
</dbReference>
<proteinExistence type="predicted"/>
<comment type="caution">
    <text evidence="2">The sequence shown here is derived from an EMBL/GenBank/DDBJ whole genome shotgun (WGS) entry which is preliminary data.</text>
</comment>
<organism evidence="2 3">
    <name type="scientific">Xanthoceras sorbifolium</name>
    <dbReference type="NCBI Taxonomy" id="99658"/>
    <lineage>
        <taxon>Eukaryota</taxon>
        <taxon>Viridiplantae</taxon>
        <taxon>Streptophyta</taxon>
        <taxon>Embryophyta</taxon>
        <taxon>Tracheophyta</taxon>
        <taxon>Spermatophyta</taxon>
        <taxon>Magnoliopsida</taxon>
        <taxon>eudicotyledons</taxon>
        <taxon>Gunneridae</taxon>
        <taxon>Pentapetalae</taxon>
        <taxon>rosids</taxon>
        <taxon>malvids</taxon>
        <taxon>Sapindales</taxon>
        <taxon>Sapindaceae</taxon>
        <taxon>Xanthoceroideae</taxon>
        <taxon>Xanthoceras</taxon>
    </lineage>
</organism>
<keyword evidence="3" id="KW-1185">Reference proteome</keyword>
<keyword evidence="1" id="KW-0175">Coiled coil</keyword>
<gene>
    <name evidence="2" type="ORF">JRO89_XS02G0145600</name>
</gene>
<evidence type="ECO:0008006" key="4">
    <source>
        <dbReference type="Google" id="ProtNLM"/>
    </source>
</evidence>
<dbReference type="Pfam" id="PF14223">
    <property type="entry name" value="Retrotran_gag_2"/>
    <property type="match status" value="1"/>
</dbReference>
<protein>
    <recommendedName>
        <fullName evidence="4">Retrovirus-related Pol polyprotein from transposon TNT 1-94</fullName>
    </recommendedName>
</protein>
<evidence type="ECO:0000313" key="2">
    <source>
        <dbReference type="EMBL" id="KAH7575557.1"/>
    </source>
</evidence>